<dbReference type="RefSeq" id="WP_135027908.1">
    <property type="nucleotide sequence ID" value="NZ_BMLA01000001.1"/>
</dbReference>
<accession>A0A4Y8X428</accession>
<evidence type="ECO:0000313" key="4">
    <source>
        <dbReference type="Proteomes" id="UP000560081"/>
    </source>
</evidence>
<feature type="transmembrane region" description="Helical" evidence="2">
    <location>
        <begin position="76"/>
        <end position="98"/>
    </location>
</feature>
<feature type="transmembrane region" description="Helical" evidence="2">
    <location>
        <begin position="105"/>
        <end position="138"/>
    </location>
</feature>
<proteinExistence type="predicted"/>
<evidence type="ECO:0000256" key="2">
    <source>
        <dbReference type="SAM" id="Phobius"/>
    </source>
</evidence>
<keyword evidence="2" id="KW-0472">Membrane</keyword>
<dbReference type="Pfam" id="PF14017">
    <property type="entry name" value="DUF4233"/>
    <property type="match status" value="1"/>
</dbReference>
<keyword evidence="2" id="KW-0812">Transmembrane</keyword>
<evidence type="ECO:0000313" key="3">
    <source>
        <dbReference type="EMBL" id="MBB4882850.1"/>
    </source>
</evidence>
<gene>
    <name evidence="3" type="ORF">BJ976_001201</name>
</gene>
<dbReference type="Proteomes" id="UP000560081">
    <property type="component" value="Unassembled WGS sequence"/>
</dbReference>
<keyword evidence="2" id="KW-1133">Transmembrane helix</keyword>
<keyword evidence="4" id="KW-1185">Reference proteome</keyword>
<feature type="transmembrane region" description="Helical" evidence="2">
    <location>
        <begin position="46"/>
        <end position="70"/>
    </location>
</feature>
<name>A0A4Y8X428_9MICC</name>
<dbReference type="EMBL" id="JACHMC010000001">
    <property type="protein sequence ID" value="MBB4882850.1"/>
    <property type="molecule type" value="Genomic_DNA"/>
</dbReference>
<protein>
    <submittedName>
        <fullName evidence="3">Fatty acid desaturase</fullName>
    </submittedName>
</protein>
<organism evidence="3 4">
    <name type="scientific">Micrococcus flavus</name>
    <dbReference type="NCBI Taxonomy" id="384602"/>
    <lineage>
        <taxon>Bacteria</taxon>
        <taxon>Bacillati</taxon>
        <taxon>Actinomycetota</taxon>
        <taxon>Actinomycetes</taxon>
        <taxon>Micrococcales</taxon>
        <taxon>Micrococcaceae</taxon>
        <taxon>Micrococcus</taxon>
    </lineage>
</organism>
<feature type="compositionally biased region" description="Basic and acidic residues" evidence="1">
    <location>
        <begin position="1"/>
        <end position="35"/>
    </location>
</feature>
<comment type="caution">
    <text evidence="3">The sequence shown here is derived from an EMBL/GenBank/DDBJ whole genome shotgun (WGS) entry which is preliminary data.</text>
</comment>
<sequence>MSTPQHDPREDAAPGFGREDWRPARETRAQREWRPGQRRRTRSVRAMFTSTVLCLEALLLFFLGMTLFGLNRAEPHALWFVVGFSALAVVAVLDCALVRRPVGIAIGWAVQAVLVLSALWEYSMFLIGPLFALTWWYAVTKGGQIDRENAERARAQAEWEAAHPEN</sequence>
<dbReference type="AlphaFoldDB" id="A0A4Y8X428"/>
<reference evidence="3 4" key="1">
    <citation type="submission" date="2020-08" db="EMBL/GenBank/DDBJ databases">
        <title>Sequencing the genomes of 1000 actinobacteria strains.</title>
        <authorList>
            <person name="Klenk H.-P."/>
        </authorList>
    </citation>
    <scope>NUCLEOTIDE SEQUENCE [LARGE SCALE GENOMIC DNA]</scope>
    <source>
        <strain evidence="3 4">DSM 19079</strain>
    </source>
</reference>
<feature type="region of interest" description="Disordered" evidence="1">
    <location>
        <begin position="1"/>
        <end position="36"/>
    </location>
</feature>
<evidence type="ECO:0000256" key="1">
    <source>
        <dbReference type="SAM" id="MobiDB-lite"/>
    </source>
</evidence>
<dbReference type="InterPro" id="IPR025327">
    <property type="entry name" value="DUF4233"/>
</dbReference>
<dbReference type="OrthoDB" id="3267755at2"/>